<name>A0ABU5VQZ1_9BACT</name>
<evidence type="ECO:0000256" key="1">
    <source>
        <dbReference type="SAM" id="MobiDB-lite"/>
    </source>
</evidence>
<keyword evidence="2" id="KW-0732">Signal</keyword>
<dbReference type="RefSeq" id="WP_323575025.1">
    <property type="nucleotide sequence ID" value="NZ_JAYGJQ010000001.1"/>
</dbReference>
<protein>
    <submittedName>
        <fullName evidence="3">Uncharacterized protein</fullName>
    </submittedName>
</protein>
<keyword evidence="4" id="KW-1185">Reference proteome</keyword>
<organism evidence="3 4">
    <name type="scientific">Bacteriovorax antarcticus</name>
    <dbReference type="NCBI Taxonomy" id="3088717"/>
    <lineage>
        <taxon>Bacteria</taxon>
        <taxon>Pseudomonadati</taxon>
        <taxon>Bdellovibrionota</taxon>
        <taxon>Bacteriovoracia</taxon>
        <taxon>Bacteriovoracales</taxon>
        <taxon>Bacteriovoracaceae</taxon>
        <taxon>Bacteriovorax</taxon>
    </lineage>
</organism>
<dbReference type="EMBL" id="JAYGJQ010000001">
    <property type="protein sequence ID" value="MEA9355468.1"/>
    <property type="molecule type" value="Genomic_DNA"/>
</dbReference>
<gene>
    <name evidence="3" type="ORF">SHI21_04625</name>
</gene>
<sequence>MIKKLPMLFLLSLSISFAIAADQQRGHGHRGPQLTDAQKTCLEGKLGARDGGNRPSREAMEAAMSACGVEKPKGPPPGERPVDQQEATDQ</sequence>
<dbReference type="Proteomes" id="UP001302274">
    <property type="component" value="Unassembled WGS sequence"/>
</dbReference>
<feature type="chain" id="PRO_5045883600" evidence="2">
    <location>
        <begin position="21"/>
        <end position="90"/>
    </location>
</feature>
<evidence type="ECO:0000313" key="4">
    <source>
        <dbReference type="Proteomes" id="UP001302274"/>
    </source>
</evidence>
<feature type="region of interest" description="Disordered" evidence="1">
    <location>
        <begin position="23"/>
        <end position="90"/>
    </location>
</feature>
<feature type="compositionally biased region" description="Basic and acidic residues" evidence="1">
    <location>
        <begin position="46"/>
        <end position="60"/>
    </location>
</feature>
<accession>A0ABU5VQZ1</accession>
<evidence type="ECO:0000313" key="3">
    <source>
        <dbReference type="EMBL" id="MEA9355468.1"/>
    </source>
</evidence>
<proteinExistence type="predicted"/>
<evidence type="ECO:0000256" key="2">
    <source>
        <dbReference type="SAM" id="SignalP"/>
    </source>
</evidence>
<reference evidence="3 4" key="1">
    <citation type="submission" date="2023-11" db="EMBL/GenBank/DDBJ databases">
        <title>A Novel Polar Bacteriovorax (B. antarcticus) Isolated from the Biocrust in Antarctica.</title>
        <authorList>
            <person name="Mun W."/>
            <person name="Choi S.Y."/>
            <person name="Mitchell R.J."/>
        </authorList>
    </citation>
    <scope>NUCLEOTIDE SEQUENCE [LARGE SCALE GENOMIC DNA]</scope>
    <source>
        <strain evidence="3 4">PP10</strain>
    </source>
</reference>
<feature type="signal peptide" evidence="2">
    <location>
        <begin position="1"/>
        <end position="20"/>
    </location>
</feature>
<comment type="caution">
    <text evidence="3">The sequence shown here is derived from an EMBL/GenBank/DDBJ whole genome shotgun (WGS) entry which is preliminary data.</text>
</comment>